<dbReference type="Proteomes" id="UP001497516">
    <property type="component" value="Chromosome 3"/>
</dbReference>
<feature type="chain" id="PRO_5043606741" description="Chitin-binding type-1 domain-containing protein" evidence="1">
    <location>
        <begin position="26"/>
        <end position="190"/>
    </location>
</feature>
<evidence type="ECO:0000313" key="2">
    <source>
        <dbReference type="EMBL" id="CAL1373783.1"/>
    </source>
</evidence>
<name>A0AAV2DKN1_9ROSI</name>
<evidence type="ECO:0008006" key="4">
    <source>
        <dbReference type="Google" id="ProtNLM"/>
    </source>
</evidence>
<accession>A0AAV2DKN1</accession>
<proteinExistence type="predicted"/>
<evidence type="ECO:0000313" key="3">
    <source>
        <dbReference type="Proteomes" id="UP001497516"/>
    </source>
</evidence>
<dbReference type="EMBL" id="OZ034816">
    <property type="protein sequence ID" value="CAL1373783.1"/>
    <property type="molecule type" value="Genomic_DNA"/>
</dbReference>
<keyword evidence="1" id="KW-0732">Signal</keyword>
<protein>
    <recommendedName>
        <fullName evidence="4">Chitin-binding type-1 domain-containing protein</fullName>
    </recommendedName>
</protein>
<dbReference type="AlphaFoldDB" id="A0AAV2DKN1"/>
<gene>
    <name evidence="2" type="ORF">LTRI10_LOCUS15696</name>
</gene>
<feature type="signal peptide" evidence="1">
    <location>
        <begin position="1"/>
        <end position="25"/>
    </location>
</feature>
<sequence>MRILFLVAAATVIQTVLIPPSSCAADEWDEHWCGQYQDGTWATCSRPGHCCGLNYYCGDGYKYCSPDYCRFQCTTVPPPPAGGGYDQSNNYEAGGAGGGVLITRLVNATHNNHYFNFNIGGGGGDELGKVAADNASSSSSSPPSSSLSCARSLSRLPLASRYKYPFAALRAPQPQNNITATRCGRCLKVN</sequence>
<organism evidence="2 3">
    <name type="scientific">Linum trigynum</name>
    <dbReference type="NCBI Taxonomy" id="586398"/>
    <lineage>
        <taxon>Eukaryota</taxon>
        <taxon>Viridiplantae</taxon>
        <taxon>Streptophyta</taxon>
        <taxon>Embryophyta</taxon>
        <taxon>Tracheophyta</taxon>
        <taxon>Spermatophyta</taxon>
        <taxon>Magnoliopsida</taxon>
        <taxon>eudicotyledons</taxon>
        <taxon>Gunneridae</taxon>
        <taxon>Pentapetalae</taxon>
        <taxon>rosids</taxon>
        <taxon>fabids</taxon>
        <taxon>Malpighiales</taxon>
        <taxon>Linaceae</taxon>
        <taxon>Linum</taxon>
    </lineage>
</organism>
<keyword evidence="3" id="KW-1185">Reference proteome</keyword>
<evidence type="ECO:0000256" key="1">
    <source>
        <dbReference type="SAM" id="SignalP"/>
    </source>
</evidence>
<reference evidence="2 3" key="1">
    <citation type="submission" date="2024-04" db="EMBL/GenBank/DDBJ databases">
        <authorList>
            <person name="Fracassetti M."/>
        </authorList>
    </citation>
    <scope>NUCLEOTIDE SEQUENCE [LARGE SCALE GENOMIC DNA]</scope>
</reference>